<name>A0A7W6ADE6_9HYPH</name>
<protein>
    <submittedName>
        <fullName evidence="2">Uncharacterized membrane protein YoaT (DUF817 family)</fullName>
    </submittedName>
</protein>
<keyword evidence="1" id="KW-0812">Transmembrane</keyword>
<dbReference type="InterPro" id="IPR008535">
    <property type="entry name" value="DUF817"/>
</dbReference>
<feature type="transmembrane region" description="Helical" evidence="1">
    <location>
        <begin position="68"/>
        <end position="87"/>
    </location>
</feature>
<feature type="transmembrane region" description="Helical" evidence="1">
    <location>
        <begin position="214"/>
        <end position="231"/>
    </location>
</feature>
<dbReference type="AlphaFoldDB" id="A0A7W6ADE6"/>
<evidence type="ECO:0000313" key="3">
    <source>
        <dbReference type="Proteomes" id="UP000517759"/>
    </source>
</evidence>
<feature type="transmembrane region" description="Helical" evidence="1">
    <location>
        <begin position="279"/>
        <end position="300"/>
    </location>
</feature>
<feature type="transmembrane region" description="Helical" evidence="1">
    <location>
        <begin position="188"/>
        <end position="208"/>
    </location>
</feature>
<dbReference type="Pfam" id="PF05675">
    <property type="entry name" value="DUF817"/>
    <property type="match status" value="1"/>
</dbReference>
<evidence type="ECO:0000256" key="1">
    <source>
        <dbReference type="SAM" id="Phobius"/>
    </source>
</evidence>
<feature type="transmembrane region" description="Helical" evidence="1">
    <location>
        <begin position="243"/>
        <end position="267"/>
    </location>
</feature>
<reference evidence="2 3" key="1">
    <citation type="submission" date="2020-08" db="EMBL/GenBank/DDBJ databases">
        <title>Genomic Encyclopedia of Type Strains, Phase IV (KMG-IV): sequencing the most valuable type-strain genomes for metagenomic binning, comparative biology and taxonomic classification.</title>
        <authorList>
            <person name="Goeker M."/>
        </authorList>
    </citation>
    <scope>NUCLEOTIDE SEQUENCE [LARGE SCALE GENOMIC DNA]</scope>
    <source>
        <strain evidence="2 3">DSM 24105</strain>
    </source>
</reference>
<comment type="caution">
    <text evidence="2">The sequence shown here is derived from an EMBL/GenBank/DDBJ whole genome shotgun (WGS) entry which is preliminary data.</text>
</comment>
<feature type="transmembrane region" description="Helical" evidence="1">
    <location>
        <begin position="125"/>
        <end position="146"/>
    </location>
</feature>
<sequence length="324" mass="36029">MAPAIAAGGVRTMWRRGDKPEETSAARLWPPLARFITAEARLGARVAAKGRAASFAYEFLRFGVKQGWACLFGGLMCALLIGTHLFYPAHAALGRYDFLTLAAVAIQVALLMLRMETWEEAKVIALYHVVGTVMEIFKTGVGSWIYPEESLLRIASVPLFTGFMYASIGSYIARVWRLFDFRFERHPAIVLTLPLAAAIYVNFFAHHYMPDLRLVLFAATALLFGRTIVHFKVWHTHRSMPLLVGFGLVALFIWFAENIGTATRVWIYPSQAAGWSPVAFAKLGSWFLLMIVSYVLVTLVSRPRAMSEAAAGTRRRPLPVAEGA</sequence>
<dbReference type="Proteomes" id="UP000517759">
    <property type="component" value="Unassembled WGS sequence"/>
</dbReference>
<accession>A0A7W6ADE6</accession>
<keyword evidence="1" id="KW-1133">Transmembrane helix</keyword>
<feature type="transmembrane region" description="Helical" evidence="1">
    <location>
        <begin position="152"/>
        <end position="176"/>
    </location>
</feature>
<keyword evidence="1" id="KW-0472">Membrane</keyword>
<dbReference type="EMBL" id="JACIDN010000001">
    <property type="protein sequence ID" value="MBB3901208.1"/>
    <property type="molecule type" value="Genomic_DNA"/>
</dbReference>
<proteinExistence type="predicted"/>
<organism evidence="2 3">
    <name type="scientific">Methylobacterium brachythecii</name>
    <dbReference type="NCBI Taxonomy" id="1176177"/>
    <lineage>
        <taxon>Bacteria</taxon>
        <taxon>Pseudomonadati</taxon>
        <taxon>Pseudomonadota</taxon>
        <taxon>Alphaproteobacteria</taxon>
        <taxon>Hyphomicrobiales</taxon>
        <taxon>Methylobacteriaceae</taxon>
        <taxon>Methylobacterium</taxon>
    </lineage>
</organism>
<feature type="transmembrane region" description="Helical" evidence="1">
    <location>
        <begin position="93"/>
        <end position="113"/>
    </location>
</feature>
<evidence type="ECO:0000313" key="2">
    <source>
        <dbReference type="EMBL" id="MBB3901208.1"/>
    </source>
</evidence>
<gene>
    <name evidence="2" type="ORF">GGR33_000688</name>
</gene>